<comment type="caution">
    <text evidence="3">The sequence shown here is derived from an EMBL/GenBank/DDBJ whole genome shotgun (WGS) entry which is preliminary data.</text>
</comment>
<dbReference type="PANTHER" id="PTHR10587:SF125">
    <property type="entry name" value="POLYSACCHARIDE DEACETYLASE YHEN-RELATED"/>
    <property type="match status" value="1"/>
</dbReference>
<gene>
    <name evidence="3" type="primary">pgdA</name>
    <name evidence="3" type="ORF">CLCOL_08660</name>
</gene>
<dbReference type="PATRIC" id="fig|1121305.3.peg.881"/>
<dbReference type="InterPro" id="IPR002509">
    <property type="entry name" value="NODB_dom"/>
</dbReference>
<feature type="region of interest" description="Disordered" evidence="1">
    <location>
        <begin position="39"/>
        <end position="118"/>
    </location>
</feature>
<evidence type="ECO:0000256" key="1">
    <source>
        <dbReference type="SAM" id="MobiDB-lite"/>
    </source>
</evidence>
<dbReference type="STRING" id="1121305.CLCOL_08660"/>
<dbReference type="Proteomes" id="UP000075374">
    <property type="component" value="Unassembled WGS sequence"/>
</dbReference>
<dbReference type="EC" id="3.5.1.104" evidence="3"/>
<organism evidence="3 4">
    <name type="scientific">Clostridium colicanis DSM 13634</name>
    <dbReference type="NCBI Taxonomy" id="1121305"/>
    <lineage>
        <taxon>Bacteria</taxon>
        <taxon>Bacillati</taxon>
        <taxon>Bacillota</taxon>
        <taxon>Clostridia</taxon>
        <taxon>Eubacteriales</taxon>
        <taxon>Clostridiaceae</taxon>
        <taxon>Clostridium</taxon>
    </lineage>
</organism>
<protein>
    <submittedName>
        <fullName evidence="3">Peptidoglycan-N-acetylglucosamine deacetylase</fullName>
        <ecNumber evidence="3">3.5.1.104</ecNumber>
    </submittedName>
</protein>
<dbReference type="Gene3D" id="3.20.20.370">
    <property type="entry name" value="Glycoside hydrolase/deacetylase"/>
    <property type="match status" value="1"/>
</dbReference>
<feature type="compositionally biased region" description="Basic and acidic residues" evidence="1">
    <location>
        <begin position="92"/>
        <end position="118"/>
    </location>
</feature>
<dbReference type="GO" id="GO:0005975">
    <property type="term" value="P:carbohydrate metabolic process"/>
    <property type="evidence" value="ECO:0007669"/>
    <property type="project" value="InterPro"/>
</dbReference>
<dbReference type="SUPFAM" id="SSF88713">
    <property type="entry name" value="Glycoside hydrolase/deacetylase"/>
    <property type="match status" value="1"/>
</dbReference>
<feature type="compositionally biased region" description="Low complexity" evidence="1">
    <location>
        <begin position="81"/>
        <end position="91"/>
    </location>
</feature>
<dbReference type="EMBL" id="LTBB01000003">
    <property type="protein sequence ID" value="KYH29635.1"/>
    <property type="molecule type" value="Genomic_DNA"/>
</dbReference>
<evidence type="ECO:0000313" key="3">
    <source>
        <dbReference type="EMBL" id="KYH29635.1"/>
    </source>
</evidence>
<dbReference type="CDD" id="cd10944">
    <property type="entry name" value="CE4_SmPgdA_like"/>
    <property type="match status" value="1"/>
</dbReference>
<evidence type="ECO:0000313" key="4">
    <source>
        <dbReference type="Proteomes" id="UP000075374"/>
    </source>
</evidence>
<dbReference type="Pfam" id="PF01522">
    <property type="entry name" value="Polysacc_deac_1"/>
    <property type="match status" value="1"/>
</dbReference>
<accession>A0A151APU0</accession>
<keyword evidence="3" id="KW-0378">Hydrolase</keyword>
<proteinExistence type="predicted"/>
<feature type="compositionally biased region" description="Low complexity" evidence="1">
    <location>
        <begin position="49"/>
        <end position="72"/>
    </location>
</feature>
<dbReference type="PANTHER" id="PTHR10587">
    <property type="entry name" value="GLYCOSYL TRANSFERASE-RELATED"/>
    <property type="match status" value="1"/>
</dbReference>
<reference evidence="3 4" key="1">
    <citation type="submission" date="2016-02" db="EMBL/GenBank/DDBJ databases">
        <title>Genome sequence of Clostridium colicanis DSM 13634.</title>
        <authorList>
            <person name="Poehlein A."/>
            <person name="Daniel R."/>
        </authorList>
    </citation>
    <scope>NUCLEOTIDE SEQUENCE [LARGE SCALE GENOMIC DNA]</scope>
    <source>
        <strain evidence="3 4">DSM 13634</strain>
    </source>
</reference>
<dbReference type="GO" id="GO:0016810">
    <property type="term" value="F:hydrolase activity, acting on carbon-nitrogen (but not peptide) bonds"/>
    <property type="evidence" value="ECO:0007669"/>
    <property type="project" value="InterPro"/>
</dbReference>
<dbReference type="InterPro" id="IPR050248">
    <property type="entry name" value="Polysacc_deacetylase_ArnD"/>
</dbReference>
<dbReference type="PROSITE" id="PS51677">
    <property type="entry name" value="NODB"/>
    <property type="match status" value="1"/>
</dbReference>
<sequence>MKRSFKKNTFKRISLILLGFILVFSMGFIAGNKFLNEPASDPSNKSLQANPNTNNKDNANKNNTPATNTDNTNKNEETSKNDNTTTNNRTSTNDKVEPNKNYSNDKKPSNTSESKKEVFLTFDDGPTANITPRILETLDKYNVKASFFVIGQNAEKHPELIKEEKAKGHFIANHTYSHDYNYIYSNTDNFLKDLEKCKQVLNSILGEYDGKIIRFPGGSFGSKRAAYREAVKNAGYTYVDWNALNGDAERLNVPADELINKLKETVGNKNHVVILMHDAATKKTTADSLPEVIEYLKSQGYEFKTLDQDTQL</sequence>
<evidence type="ECO:0000259" key="2">
    <source>
        <dbReference type="PROSITE" id="PS51677"/>
    </source>
</evidence>
<dbReference type="RefSeq" id="WP_156473369.1">
    <property type="nucleotide sequence ID" value="NZ_LTBB01000003.1"/>
</dbReference>
<name>A0A151APU0_9CLOT</name>
<keyword evidence="4" id="KW-1185">Reference proteome</keyword>
<feature type="domain" description="NodB homology" evidence="2">
    <location>
        <begin position="116"/>
        <end position="304"/>
    </location>
</feature>
<dbReference type="AlphaFoldDB" id="A0A151APU0"/>
<dbReference type="InterPro" id="IPR011330">
    <property type="entry name" value="Glyco_hydro/deAcase_b/a-brl"/>
</dbReference>